<evidence type="ECO:0000313" key="1">
    <source>
        <dbReference type="Proteomes" id="UP000095283"/>
    </source>
</evidence>
<name>A0A1I7WFA7_HETBA</name>
<proteinExistence type="predicted"/>
<protein>
    <submittedName>
        <fullName evidence="2">Uncharacterized protein</fullName>
    </submittedName>
</protein>
<accession>A0A1I7WFA7</accession>
<dbReference type="AlphaFoldDB" id="A0A1I7WFA7"/>
<keyword evidence="1" id="KW-1185">Reference proteome</keyword>
<dbReference type="WBParaSite" id="Hba_03659">
    <property type="protein sequence ID" value="Hba_03659"/>
    <property type="gene ID" value="Hba_03659"/>
</dbReference>
<organism evidence="1 2">
    <name type="scientific">Heterorhabditis bacteriophora</name>
    <name type="common">Entomopathogenic nematode worm</name>
    <dbReference type="NCBI Taxonomy" id="37862"/>
    <lineage>
        <taxon>Eukaryota</taxon>
        <taxon>Metazoa</taxon>
        <taxon>Ecdysozoa</taxon>
        <taxon>Nematoda</taxon>
        <taxon>Chromadorea</taxon>
        <taxon>Rhabditida</taxon>
        <taxon>Rhabditina</taxon>
        <taxon>Rhabditomorpha</taxon>
        <taxon>Strongyloidea</taxon>
        <taxon>Heterorhabditidae</taxon>
        <taxon>Heterorhabditis</taxon>
    </lineage>
</organism>
<reference evidence="2" key="1">
    <citation type="submission" date="2016-11" db="UniProtKB">
        <authorList>
            <consortium name="WormBaseParasite"/>
        </authorList>
    </citation>
    <scope>IDENTIFICATION</scope>
</reference>
<dbReference type="Proteomes" id="UP000095283">
    <property type="component" value="Unplaced"/>
</dbReference>
<evidence type="ECO:0000313" key="2">
    <source>
        <dbReference type="WBParaSite" id="Hba_03659"/>
    </source>
</evidence>
<sequence>MIISFSVNIDVYVYRRITSWNTRFIWVE</sequence>